<organism evidence="15">
    <name type="scientific">uncultured Campylobacterales bacterium</name>
    <dbReference type="NCBI Taxonomy" id="352960"/>
    <lineage>
        <taxon>Bacteria</taxon>
        <taxon>Pseudomonadati</taxon>
        <taxon>Campylobacterota</taxon>
        <taxon>Epsilonproteobacteria</taxon>
        <taxon>Campylobacterales</taxon>
        <taxon>environmental samples</taxon>
    </lineage>
</organism>
<keyword evidence="6" id="KW-0662">Pyridine nucleotide biosynthesis</keyword>
<comment type="pathway">
    <text evidence="2">Cofactor biosynthesis; NAD(+) biosynthesis; nicotinate D-ribonucleotide from quinolinate: step 1/1.</text>
</comment>
<comment type="similarity">
    <text evidence="3 12">Belongs to the NadC/ModD family.</text>
</comment>
<evidence type="ECO:0000256" key="2">
    <source>
        <dbReference type="ARBA" id="ARBA00004893"/>
    </source>
</evidence>
<dbReference type="GO" id="GO:0005737">
    <property type="term" value="C:cytoplasm"/>
    <property type="evidence" value="ECO:0007669"/>
    <property type="project" value="TreeGrafter"/>
</dbReference>
<evidence type="ECO:0000256" key="12">
    <source>
        <dbReference type="PIRNR" id="PIRNR006250"/>
    </source>
</evidence>
<evidence type="ECO:0000259" key="14">
    <source>
        <dbReference type="Pfam" id="PF02749"/>
    </source>
</evidence>
<dbReference type="SUPFAM" id="SSF51690">
    <property type="entry name" value="Nicotinate/Quinolinate PRTase C-terminal domain-like"/>
    <property type="match status" value="1"/>
</dbReference>
<reference evidence="15" key="1">
    <citation type="submission" date="2020-01" db="EMBL/GenBank/DDBJ databases">
        <authorList>
            <person name="Meier V. D."/>
            <person name="Meier V D."/>
        </authorList>
    </citation>
    <scope>NUCLEOTIDE SEQUENCE</scope>
    <source>
        <strain evidence="15">HLG_WM_MAG_12</strain>
    </source>
</reference>
<feature type="domain" description="Quinolinate phosphoribosyl transferase N-terminal" evidence="14">
    <location>
        <begin position="26"/>
        <end position="101"/>
    </location>
</feature>
<dbReference type="AlphaFoldDB" id="A0A6S6T112"/>
<dbReference type="GO" id="GO:0034213">
    <property type="term" value="P:quinolinate catabolic process"/>
    <property type="evidence" value="ECO:0007669"/>
    <property type="project" value="TreeGrafter"/>
</dbReference>
<dbReference type="NCBIfam" id="TIGR00078">
    <property type="entry name" value="nadC"/>
    <property type="match status" value="1"/>
</dbReference>
<comment type="function">
    <text evidence="1">Involved in the catabolism of quinolinic acid (QA).</text>
</comment>
<name>A0A6S6T112_9BACT</name>
<dbReference type="InterPro" id="IPR013785">
    <property type="entry name" value="Aldolase_TIM"/>
</dbReference>
<proteinExistence type="inferred from homology"/>
<dbReference type="PANTHER" id="PTHR32179:SF3">
    <property type="entry name" value="NICOTINATE-NUCLEOTIDE PYROPHOSPHORYLASE [CARBOXYLATING]"/>
    <property type="match status" value="1"/>
</dbReference>
<evidence type="ECO:0000313" key="15">
    <source>
        <dbReference type="EMBL" id="CAA6813022.1"/>
    </source>
</evidence>
<dbReference type="Gene3D" id="3.20.20.70">
    <property type="entry name" value="Aldolase class I"/>
    <property type="match status" value="1"/>
</dbReference>
<evidence type="ECO:0000259" key="13">
    <source>
        <dbReference type="Pfam" id="PF01729"/>
    </source>
</evidence>
<dbReference type="Pfam" id="PF01729">
    <property type="entry name" value="QRPTase_C"/>
    <property type="match status" value="1"/>
</dbReference>
<evidence type="ECO:0000256" key="7">
    <source>
        <dbReference type="ARBA" id="ARBA00022676"/>
    </source>
</evidence>
<dbReference type="GO" id="GO:0004514">
    <property type="term" value="F:nicotinate-nucleotide diphosphorylase (carboxylating) activity"/>
    <property type="evidence" value="ECO:0007669"/>
    <property type="project" value="UniProtKB-EC"/>
</dbReference>
<dbReference type="PANTHER" id="PTHR32179">
    <property type="entry name" value="NICOTINATE-NUCLEOTIDE PYROPHOSPHORYLASE [CARBOXYLATING]"/>
    <property type="match status" value="1"/>
</dbReference>
<dbReference type="EMBL" id="CACVAW010000052">
    <property type="protein sequence ID" value="CAA6813022.1"/>
    <property type="molecule type" value="Genomic_DNA"/>
</dbReference>
<dbReference type="Gene3D" id="3.90.1170.20">
    <property type="entry name" value="Quinolinate phosphoribosyl transferase, N-terminal domain"/>
    <property type="match status" value="1"/>
</dbReference>
<evidence type="ECO:0000256" key="5">
    <source>
        <dbReference type="ARBA" id="ARBA00011944"/>
    </source>
</evidence>
<dbReference type="InterPro" id="IPR002638">
    <property type="entry name" value="Quinolinate_PRibosylTrfase_C"/>
</dbReference>
<evidence type="ECO:0000256" key="6">
    <source>
        <dbReference type="ARBA" id="ARBA00022642"/>
    </source>
</evidence>
<dbReference type="InterPro" id="IPR027277">
    <property type="entry name" value="NadC/ModD"/>
</dbReference>
<dbReference type="InterPro" id="IPR022412">
    <property type="entry name" value="Quinolinate_PRibosylTrfase_N"/>
</dbReference>
<evidence type="ECO:0000256" key="4">
    <source>
        <dbReference type="ARBA" id="ARBA00011218"/>
    </source>
</evidence>
<dbReference type="InterPro" id="IPR037128">
    <property type="entry name" value="Quinolinate_PRibosylTase_N_sf"/>
</dbReference>
<evidence type="ECO:0000256" key="10">
    <source>
        <dbReference type="ARBA" id="ARBA00047445"/>
    </source>
</evidence>
<comment type="subunit">
    <text evidence="4">Hexamer formed by 3 homodimers.</text>
</comment>
<accession>A0A6S6T112</accession>
<evidence type="ECO:0000256" key="8">
    <source>
        <dbReference type="ARBA" id="ARBA00022679"/>
    </source>
</evidence>
<dbReference type="InterPro" id="IPR036068">
    <property type="entry name" value="Nicotinate_pribotase-like_C"/>
</dbReference>
<dbReference type="FunFam" id="3.20.20.70:FF:000030">
    <property type="entry name" value="Nicotinate-nucleotide pyrophosphorylase, carboxylating"/>
    <property type="match status" value="1"/>
</dbReference>
<keyword evidence="7 12" id="KW-0328">Glycosyltransferase</keyword>
<evidence type="ECO:0000256" key="11">
    <source>
        <dbReference type="ARBA" id="ARBA00069173"/>
    </source>
</evidence>
<dbReference type="EC" id="2.4.2.19" evidence="5"/>
<sequence length="273" mass="31023">MSQINSFLIQVLNEDIGSGDLFYNLIDDKKAKAKILCKESGILSGIEYALVLCEMKEIEIQLNYQDGDIISKGDIILTLEGNFKDLLQIERTLLNTLQHSSGIATQTNRFVKKLSNSDIKLLDTRKTRPLLRTLEKYSVRNGGGYNHRMGLYDTLMLKDTHLAGIKDIKSFLETARKNIPWTSKIEVECENVAQCKEMLSLDVDIIMCDNMSTSDIKEVLEYRNKNSIKTLIECSGNMDEKRLDQLKDIKIDAISVGSITHQATWLDFSMKML</sequence>
<dbReference type="SUPFAM" id="SSF54675">
    <property type="entry name" value="Nicotinate/Quinolinate PRTase N-terminal domain-like"/>
    <property type="match status" value="1"/>
</dbReference>
<evidence type="ECO:0000256" key="3">
    <source>
        <dbReference type="ARBA" id="ARBA00009400"/>
    </source>
</evidence>
<gene>
    <name evidence="15" type="ORF">HELGO_WM21850</name>
</gene>
<dbReference type="GO" id="GO:0009435">
    <property type="term" value="P:NAD+ biosynthetic process"/>
    <property type="evidence" value="ECO:0007669"/>
    <property type="project" value="UniProtKB-UniPathway"/>
</dbReference>
<dbReference type="PIRSF" id="PIRSF006250">
    <property type="entry name" value="NadC_ModD"/>
    <property type="match status" value="1"/>
</dbReference>
<protein>
    <recommendedName>
        <fullName evidence="11">Probable nicotinate-nucleotide pyrophosphorylase [carboxylating]</fullName>
        <ecNumber evidence="5">2.4.2.19</ecNumber>
    </recommendedName>
    <alternativeName>
        <fullName evidence="9">Quinolinate phosphoribosyltransferase [decarboxylating]</fullName>
    </alternativeName>
</protein>
<keyword evidence="8 12" id="KW-0808">Transferase</keyword>
<dbReference type="Pfam" id="PF02749">
    <property type="entry name" value="QRPTase_N"/>
    <property type="match status" value="1"/>
</dbReference>
<dbReference type="UniPathway" id="UPA00253">
    <property type="reaction ID" value="UER00331"/>
</dbReference>
<dbReference type="InterPro" id="IPR004393">
    <property type="entry name" value="NadC"/>
</dbReference>
<evidence type="ECO:0000256" key="9">
    <source>
        <dbReference type="ARBA" id="ARBA00033102"/>
    </source>
</evidence>
<comment type="catalytic activity">
    <reaction evidence="10">
        <text>nicotinate beta-D-ribonucleotide + CO2 + diphosphate = quinolinate + 5-phospho-alpha-D-ribose 1-diphosphate + 2 H(+)</text>
        <dbReference type="Rhea" id="RHEA:12733"/>
        <dbReference type="ChEBI" id="CHEBI:15378"/>
        <dbReference type="ChEBI" id="CHEBI:16526"/>
        <dbReference type="ChEBI" id="CHEBI:29959"/>
        <dbReference type="ChEBI" id="CHEBI:33019"/>
        <dbReference type="ChEBI" id="CHEBI:57502"/>
        <dbReference type="ChEBI" id="CHEBI:58017"/>
        <dbReference type="EC" id="2.4.2.19"/>
    </reaction>
</comment>
<evidence type="ECO:0000256" key="1">
    <source>
        <dbReference type="ARBA" id="ARBA00003237"/>
    </source>
</evidence>
<dbReference type="CDD" id="cd01572">
    <property type="entry name" value="QPRTase"/>
    <property type="match status" value="1"/>
</dbReference>
<feature type="domain" description="Quinolinate phosphoribosyl transferase C-terminal" evidence="13">
    <location>
        <begin position="103"/>
        <end position="271"/>
    </location>
</feature>
<dbReference type="FunFam" id="3.90.1170.20:FF:000001">
    <property type="entry name" value="Nicotinate-nucleotide diphosphorylase (Carboxylating)"/>
    <property type="match status" value="1"/>
</dbReference>